<evidence type="ECO:0000313" key="2">
    <source>
        <dbReference type="EMBL" id="MCX2977038.1"/>
    </source>
</evidence>
<comment type="caution">
    <text evidence="2">The sequence shown here is derived from an EMBL/GenBank/DDBJ whole genome shotgun (WGS) entry which is preliminary data.</text>
</comment>
<feature type="signal peptide" evidence="1">
    <location>
        <begin position="1"/>
        <end position="26"/>
    </location>
</feature>
<proteinExistence type="predicted"/>
<evidence type="ECO:0000313" key="3">
    <source>
        <dbReference type="Proteomes" id="UP001143304"/>
    </source>
</evidence>
<evidence type="ECO:0000256" key="1">
    <source>
        <dbReference type="SAM" id="SignalP"/>
    </source>
</evidence>
<feature type="chain" id="PRO_5046901261" description="Murein lipoprotein" evidence="1">
    <location>
        <begin position="27"/>
        <end position="83"/>
    </location>
</feature>
<dbReference type="Proteomes" id="UP001143304">
    <property type="component" value="Unassembled WGS sequence"/>
</dbReference>
<organism evidence="2 3">
    <name type="scientific">Candidatus Marimicrobium litorale</name>
    <dbReference type="NCBI Taxonomy" id="2518991"/>
    <lineage>
        <taxon>Bacteria</taxon>
        <taxon>Pseudomonadati</taxon>
        <taxon>Pseudomonadota</taxon>
        <taxon>Gammaproteobacteria</taxon>
        <taxon>Cellvibrionales</taxon>
        <taxon>Halieaceae</taxon>
        <taxon>Marimicrobium</taxon>
    </lineage>
</organism>
<dbReference type="InterPro" id="IPR021793">
    <property type="entry name" value="Oprl"/>
</dbReference>
<dbReference type="PROSITE" id="PS51257">
    <property type="entry name" value="PROKAR_LIPOPROTEIN"/>
    <property type="match status" value="1"/>
</dbReference>
<dbReference type="EMBL" id="SHNO01000001">
    <property type="protein sequence ID" value="MCX2977038.1"/>
    <property type="molecule type" value="Genomic_DNA"/>
</dbReference>
<evidence type="ECO:0008006" key="4">
    <source>
        <dbReference type="Google" id="ProtNLM"/>
    </source>
</evidence>
<dbReference type="Pfam" id="PF11839">
    <property type="entry name" value="Alanine_zipper"/>
    <property type="match status" value="1"/>
</dbReference>
<sequence length="83" mass="8578">MIMRNSLKTTAAAFMLVALTGLTGCATTRDLDTLKAMVEKAQATADAAAAAAAAANSSAGEALACCKANTERMDRMFKDSMNK</sequence>
<reference evidence="2" key="1">
    <citation type="submission" date="2019-02" db="EMBL/GenBank/DDBJ databases">
        <authorList>
            <person name="Li S.-H."/>
        </authorList>
    </citation>
    <scope>NUCLEOTIDE SEQUENCE</scope>
    <source>
        <strain evidence="2">IMCC11814</strain>
    </source>
</reference>
<protein>
    <recommendedName>
        <fullName evidence="4">Murein lipoprotein</fullName>
    </recommendedName>
</protein>
<keyword evidence="3" id="KW-1185">Reference proteome</keyword>
<name>A0ABT3T439_9GAMM</name>
<keyword evidence="1" id="KW-0732">Signal</keyword>
<gene>
    <name evidence="2" type="ORF">EYC82_06690</name>
</gene>
<accession>A0ABT3T439</accession>